<sequence length="323" mass="35636">MRKFPPQRRRDPVSPFLGGLKLANTITLRDLSHFRAVAAAQNIHRAADELGIDPSALARSIREFEEKLDVALFERTPSGMRLTPAGEALSEHSDELLLNFEHALRITQETDERQSLPLRVGIADGLLQPLLSQRLAQWRAMEPRTGLVISEVRASELAAGLRRWELDVGFSFGVDQERGLAQEHVWSYPLVVLVPTGHALAVRSDLTLAQVIEHPLVVCDPYYKPGVHRQIDALIRRDGAEPTIACQAASLAGFITRIGSGDGIGLADEGHMLTVSRPDIVSIPLRDESASLTTFVLYRRAKKPLPLALRRFIAHAKTGQDPA</sequence>
<keyword evidence="2" id="KW-0805">Transcription regulation</keyword>
<keyword evidence="3" id="KW-0238">DNA-binding</keyword>
<evidence type="ECO:0000313" key="6">
    <source>
        <dbReference type="EMBL" id="PZQ78110.1"/>
    </source>
</evidence>
<dbReference type="Proteomes" id="UP000249135">
    <property type="component" value="Unassembled WGS sequence"/>
</dbReference>
<gene>
    <name evidence="6" type="ORF">DI563_01405</name>
</gene>
<dbReference type="EMBL" id="QFPP01000005">
    <property type="protein sequence ID" value="PZQ78110.1"/>
    <property type="molecule type" value="Genomic_DNA"/>
</dbReference>
<evidence type="ECO:0000256" key="2">
    <source>
        <dbReference type="ARBA" id="ARBA00023015"/>
    </source>
</evidence>
<dbReference type="PROSITE" id="PS50931">
    <property type="entry name" value="HTH_LYSR"/>
    <property type="match status" value="1"/>
</dbReference>
<dbReference type="GO" id="GO:0032993">
    <property type="term" value="C:protein-DNA complex"/>
    <property type="evidence" value="ECO:0007669"/>
    <property type="project" value="TreeGrafter"/>
</dbReference>
<dbReference type="Pfam" id="PF03466">
    <property type="entry name" value="LysR_substrate"/>
    <property type="match status" value="1"/>
</dbReference>
<evidence type="ECO:0000256" key="4">
    <source>
        <dbReference type="ARBA" id="ARBA00023163"/>
    </source>
</evidence>
<dbReference type="CDD" id="cd08414">
    <property type="entry name" value="PBP2_LTTR_aromatics_like"/>
    <property type="match status" value="1"/>
</dbReference>
<evidence type="ECO:0000259" key="5">
    <source>
        <dbReference type="PROSITE" id="PS50931"/>
    </source>
</evidence>
<dbReference type="InterPro" id="IPR036388">
    <property type="entry name" value="WH-like_DNA-bd_sf"/>
</dbReference>
<dbReference type="PANTHER" id="PTHR30346">
    <property type="entry name" value="TRANSCRIPTIONAL DUAL REGULATOR HCAR-RELATED"/>
    <property type="match status" value="1"/>
</dbReference>
<dbReference type="InterPro" id="IPR005119">
    <property type="entry name" value="LysR_subst-bd"/>
</dbReference>
<dbReference type="Pfam" id="PF00126">
    <property type="entry name" value="HTH_1"/>
    <property type="match status" value="1"/>
</dbReference>
<dbReference type="GO" id="GO:0003700">
    <property type="term" value="F:DNA-binding transcription factor activity"/>
    <property type="evidence" value="ECO:0007669"/>
    <property type="project" value="InterPro"/>
</dbReference>
<dbReference type="GO" id="GO:0003677">
    <property type="term" value="F:DNA binding"/>
    <property type="evidence" value="ECO:0007669"/>
    <property type="project" value="UniProtKB-KW"/>
</dbReference>
<name>A0A2W5STM3_VARPD</name>
<dbReference type="PANTHER" id="PTHR30346:SF0">
    <property type="entry name" value="HCA OPERON TRANSCRIPTIONAL ACTIVATOR HCAR"/>
    <property type="match status" value="1"/>
</dbReference>
<dbReference type="Gene3D" id="3.40.190.10">
    <property type="entry name" value="Periplasmic binding protein-like II"/>
    <property type="match status" value="2"/>
</dbReference>
<evidence type="ECO:0000313" key="7">
    <source>
        <dbReference type="Proteomes" id="UP000249135"/>
    </source>
</evidence>
<evidence type="ECO:0000256" key="1">
    <source>
        <dbReference type="ARBA" id="ARBA00009437"/>
    </source>
</evidence>
<feature type="domain" description="HTH lysR-type" evidence="5">
    <location>
        <begin position="26"/>
        <end position="83"/>
    </location>
</feature>
<organism evidence="6 7">
    <name type="scientific">Variovorax paradoxus</name>
    <dbReference type="NCBI Taxonomy" id="34073"/>
    <lineage>
        <taxon>Bacteria</taxon>
        <taxon>Pseudomonadati</taxon>
        <taxon>Pseudomonadota</taxon>
        <taxon>Betaproteobacteria</taxon>
        <taxon>Burkholderiales</taxon>
        <taxon>Comamonadaceae</taxon>
        <taxon>Variovorax</taxon>
    </lineage>
</organism>
<dbReference type="AlphaFoldDB" id="A0A2W5STM3"/>
<keyword evidence="4" id="KW-0804">Transcription</keyword>
<dbReference type="InterPro" id="IPR000847">
    <property type="entry name" value="LysR_HTH_N"/>
</dbReference>
<accession>A0A2W5STM3</accession>
<dbReference type="SUPFAM" id="SSF53850">
    <property type="entry name" value="Periplasmic binding protein-like II"/>
    <property type="match status" value="1"/>
</dbReference>
<comment type="caution">
    <text evidence="6">The sequence shown here is derived from an EMBL/GenBank/DDBJ whole genome shotgun (WGS) entry which is preliminary data.</text>
</comment>
<protein>
    <submittedName>
        <fullName evidence="6">LysR family transcriptional regulator</fullName>
    </submittedName>
</protein>
<proteinExistence type="inferred from homology"/>
<evidence type="ECO:0000256" key="3">
    <source>
        <dbReference type="ARBA" id="ARBA00023125"/>
    </source>
</evidence>
<dbReference type="Gene3D" id="1.10.10.10">
    <property type="entry name" value="Winged helix-like DNA-binding domain superfamily/Winged helix DNA-binding domain"/>
    <property type="match status" value="1"/>
</dbReference>
<dbReference type="InterPro" id="IPR036390">
    <property type="entry name" value="WH_DNA-bd_sf"/>
</dbReference>
<dbReference type="SUPFAM" id="SSF46785">
    <property type="entry name" value="Winged helix' DNA-binding domain"/>
    <property type="match status" value="1"/>
</dbReference>
<comment type="similarity">
    <text evidence="1">Belongs to the LysR transcriptional regulatory family.</text>
</comment>
<reference evidence="6 7" key="1">
    <citation type="submission" date="2017-08" db="EMBL/GenBank/DDBJ databases">
        <title>Infants hospitalized years apart are colonized by the same room-sourced microbial strains.</title>
        <authorList>
            <person name="Brooks B."/>
            <person name="Olm M.R."/>
            <person name="Firek B.A."/>
            <person name="Baker R."/>
            <person name="Thomas B.C."/>
            <person name="Morowitz M.J."/>
            <person name="Banfield J.F."/>
        </authorList>
    </citation>
    <scope>NUCLEOTIDE SEQUENCE [LARGE SCALE GENOMIC DNA]</scope>
    <source>
        <strain evidence="6">S2_005_003_R2_41</strain>
    </source>
</reference>